<proteinExistence type="predicted"/>
<dbReference type="EMBL" id="DVFI01000039">
    <property type="protein sequence ID" value="HIQ62529.1"/>
    <property type="molecule type" value="Genomic_DNA"/>
</dbReference>
<reference evidence="1" key="2">
    <citation type="journal article" date="2021" name="PeerJ">
        <title>Extensive microbial diversity within the chicken gut microbiome revealed by metagenomics and culture.</title>
        <authorList>
            <person name="Gilroy R."/>
            <person name="Ravi A."/>
            <person name="Getino M."/>
            <person name="Pursley I."/>
            <person name="Horton D.L."/>
            <person name="Alikhan N.F."/>
            <person name="Baker D."/>
            <person name="Gharbi K."/>
            <person name="Hall N."/>
            <person name="Watson M."/>
            <person name="Adriaenssens E.M."/>
            <person name="Foster-Nyarko E."/>
            <person name="Jarju S."/>
            <person name="Secka A."/>
            <person name="Antonio M."/>
            <person name="Oren A."/>
            <person name="Chaudhuri R.R."/>
            <person name="La Ragione R."/>
            <person name="Hildebrand F."/>
            <person name="Pallen M.J."/>
        </authorList>
    </citation>
    <scope>NUCLEOTIDE SEQUENCE</scope>
    <source>
        <strain evidence="1">ChiHile30-977</strain>
    </source>
</reference>
<evidence type="ECO:0000313" key="1">
    <source>
        <dbReference type="EMBL" id="HIQ62529.1"/>
    </source>
</evidence>
<reference evidence="1" key="1">
    <citation type="submission" date="2020-10" db="EMBL/GenBank/DDBJ databases">
        <authorList>
            <person name="Gilroy R."/>
        </authorList>
    </citation>
    <scope>NUCLEOTIDE SEQUENCE</scope>
    <source>
        <strain evidence="1">ChiHile30-977</strain>
    </source>
</reference>
<accession>A0A9D0YVL7</accession>
<dbReference type="AlphaFoldDB" id="A0A9D0YVL7"/>
<dbReference type="Proteomes" id="UP000886819">
    <property type="component" value="Unassembled WGS sequence"/>
</dbReference>
<protein>
    <submittedName>
        <fullName evidence="1">Uncharacterized protein</fullName>
    </submittedName>
</protein>
<sequence>MSVDLRCFDNTLPDFGVAGFFEKLGFIPSRIFNHETYMDQIHTHNGVIDDTPLEPQWISQRAVDSAQPWTRRQFKGLIDELHRWDVLFYQGCEAAWSVWPEYGEKSRCTYLYEHLPDIFIVNRDGRTTAQGGMGGINPLRRFRDGTLYEDWMIRDICRFLVDYECDGFFAADGFAGLVIPLENGCYGEDMIAQFTEYTGIEVPPGTTPQRADYIWTHLRGPWAAFYADRWAAFHKKLADAIASIGKRLTAFTPFQMGPADSLYMFGYDYRKSCQAGLHSIALEIMEEVTSRRFQIVQGWESVGIANATTAMAAAGATEILWTMATCNSPEHWNTFRDQPCILEREALALPTLRTVMPDGRRLRTLDGFLTIFGTDLLQEDWRWLTLRTDEGWGYPVLRQHGLTIVWSQSALYHHMHRNGMWPVSSAVCTLRYAGIPVSQAADVSALRHLQPGEWMLLVSPDGLEAQEVRCIEEAVGRGVHLCVMGEVHHPRLLALLGIAEAQDRRASERWQVRTELADLPASSGLCAGLGGYRAESAEALVETEDHGAVLTVRRTDKARIVFWRRLRQTLPPCDLPKTEAEANVVPIVVETLGASGFRTVRQQMQSVVTMLPDELDIACARALQKQMPDIPAAMRGQLVAFRSGPDEDMLLVENSCNLMYLMSHVRLPRRKQEQRQFPHIRPNGPGGYIFNNDPSAVSFDAVVPPDASIPVRIRYLPEKEGNA</sequence>
<gene>
    <name evidence="1" type="ORF">IAA66_02945</name>
</gene>
<evidence type="ECO:0000313" key="2">
    <source>
        <dbReference type="Proteomes" id="UP000886819"/>
    </source>
</evidence>
<name>A0A9D0YVL7_9FIRM</name>
<comment type="caution">
    <text evidence="1">The sequence shown here is derived from an EMBL/GenBank/DDBJ whole genome shotgun (WGS) entry which is preliminary data.</text>
</comment>
<organism evidence="1 2">
    <name type="scientific">Candidatus Avichristensenella intestinipullorum</name>
    <dbReference type="NCBI Taxonomy" id="2840693"/>
    <lineage>
        <taxon>Bacteria</taxon>
        <taxon>Bacillati</taxon>
        <taxon>Bacillota</taxon>
        <taxon>Clostridia</taxon>
        <taxon>Candidatus Avichristensenella</taxon>
    </lineage>
</organism>